<gene>
    <name evidence="20" type="ORF">ATO8_04151</name>
</gene>
<dbReference type="Gene3D" id="1.20.120.160">
    <property type="entry name" value="HPT domain"/>
    <property type="match status" value="1"/>
</dbReference>
<evidence type="ECO:0000256" key="15">
    <source>
        <dbReference type="PROSITE-ProRule" id="PRU00169"/>
    </source>
</evidence>
<feature type="modified residue" description="Phosphohistidine" evidence="14">
    <location>
        <position position="793"/>
    </location>
</feature>
<dbReference type="InterPro" id="IPR001789">
    <property type="entry name" value="Sig_transdc_resp-reg_receiver"/>
</dbReference>
<dbReference type="PROSITE" id="PS50894">
    <property type="entry name" value="HPT"/>
    <property type="match status" value="1"/>
</dbReference>
<dbReference type="GO" id="GO:0005886">
    <property type="term" value="C:plasma membrane"/>
    <property type="evidence" value="ECO:0007669"/>
    <property type="project" value="UniProtKB-SubCell"/>
</dbReference>
<sequence length="850" mass="91290">MPVPASRVGLAVTGLALCVALVIGMTFPVVRKIDEFSTAASDNAQYSLSQAEVEFLRYRLAISQADADRDRLDALRRRFDIFYSRMTTVERGSVFAALRANPKFEAPRAAIEAHFADTVPLIDGPDDALAAALPALTERADKTGEAVRAMTLEGLAAFAQISDERREGLVRTLAVLALVLAVLFGGLVLVAVSLYRLMRQSTQRARAVQEGAARTRTIVETSLDAILVFDATGTILSVNGTARDLFRLGETQMGLPLALLFDAAGDDASREGPLGFLSRGTAPALQERRFEATGRDLDGRRFPVEMSVGRADDTAEAIYVAYMRDITRRKTDEHALTEARDRALAGERAKSEFVAVMSHEMRTPLNGLLGSLQLLRDHSLTERQTELVDRMEGSGRLLLGLVNDVLDLAKFEAGKMDVTPHAMSVTRLLDGVLETVAALAAEHGNRIEWTWVGPPRDACTGDQRRLRQVLLNLVGNAVKFTRGGLITVEAEALPDGRSLEVRVIDTGIGIAEADLDRIFNDFETLDSSYARQVGGTGLGLGIARRMVHLMGGEIGAESEPGEGSLFWIRVPVGPVPAEKAETLAAPAPPAVRPLPPLDLLLVEDNPLNRAVAREMLEGDGHRVTEAHDGRAGVDWARSRRFDAILMDISMPVMDGIAAAREIARDGGASRGAPILAVTAHALAEEVEGFRAAGMAGAVSKPIDRTELTAALSAVLTPDTRVPSTRSASMGPVPAARAPLVDKDHLASVWRDLPEAARDRLVAGALEETSRTVTAVAAAPDRPTEPEGLREDIHRSAGSCAALGLTAMRTALAEIEDTLKRNGSVPPSLREALPGLWAETRTELEAWRAEA</sequence>
<evidence type="ECO:0000256" key="8">
    <source>
        <dbReference type="ARBA" id="ARBA00022692"/>
    </source>
</evidence>
<evidence type="ECO:0000256" key="13">
    <source>
        <dbReference type="ARBA" id="ARBA00023136"/>
    </source>
</evidence>
<dbReference type="CDD" id="cd17546">
    <property type="entry name" value="REC_hyHK_CKI1_RcsC-like"/>
    <property type="match status" value="1"/>
</dbReference>
<dbReference type="STRING" id="1379903.ATO8_04151"/>
<dbReference type="Pfam" id="PF02518">
    <property type="entry name" value="HATPase_c"/>
    <property type="match status" value="1"/>
</dbReference>
<dbReference type="InterPro" id="IPR011006">
    <property type="entry name" value="CheY-like_superfamily"/>
</dbReference>
<keyword evidence="10" id="KW-0547">Nucleotide-binding</keyword>
<evidence type="ECO:0000256" key="16">
    <source>
        <dbReference type="SAM" id="Phobius"/>
    </source>
</evidence>
<dbReference type="SMART" id="SM00388">
    <property type="entry name" value="HisKA"/>
    <property type="match status" value="1"/>
</dbReference>
<dbReference type="eggNOG" id="COG2205">
    <property type="taxonomic scope" value="Bacteria"/>
</dbReference>
<protein>
    <recommendedName>
        <fullName evidence="3">histidine kinase</fullName>
        <ecNumber evidence="3">2.7.13.3</ecNumber>
    </recommendedName>
</protein>
<keyword evidence="12" id="KW-0902">Two-component regulatory system</keyword>
<keyword evidence="8 16" id="KW-0812">Transmembrane</keyword>
<dbReference type="CDD" id="cd00130">
    <property type="entry name" value="PAS"/>
    <property type="match status" value="1"/>
</dbReference>
<dbReference type="Pfam" id="PF01627">
    <property type="entry name" value="Hpt"/>
    <property type="match status" value="1"/>
</dbReference>
<dbReference type="GO" id="GO:0000155">
    <property type="term" value="F:phosphorelay sensor kinase activity"/>
    <property type="evidence" value="ECO:0007669"/>
    <property type="project" value="InterPro"/>
</dbReference>
<dbReference type="SMART" id="SM00387">
    <property type="entry name" value="HATPase_c"/>
    <property type="match status" value="1"/>
</dbReference>
<feature type="modified residue" description="4-aspartylphosphate" evidence="15">
    <location>
        <position position="647"/>
    </location>
</feature>
<dbReference type="SUPFAM" id="SSF52172">
    <property type="entry name" value="CheY-like"/>
    <property type="match status" value="1"/>
</dbReference>
<evidence type="ECO:0000259" key="19">
    <source>
        <dbReference type="PROSITE" id="PS50894"/>
    </source>
</evidence>
<comment type="catalytic activity">
    <reaction evidence="1">
        <text>ATP + protein L-histidine = ADP + protein N-phospho-L-histidine.</text>
        <dbReference type="EC" id="2.7.13.3"/>
    </reaction>
</comment>
<comment type="subcellular location">
    <subcellularLocation>
        <location evidence="2">Cell inner membrane</location>
        <topology evidence="2">Multi-pass membrane protein</topology>
    </subcellularLocation>
</comment>
<evidence type="ECO:0000259" key="18">
    <source>
        <dbReference type="PROSITE" id="PS50110"/>
    </source>
</evidence>
<dbReference type="Pfam" id="PF13426">
    <property type="entry name" value="PAS_9"/>
    <property type="match status" value="1"/>
</dbReference>
<organism evidence="20 21">
    <name type="scientific">Roseivivax marinus</name>
    <dbReference type="NCBI Taxonomy" id="1379903"/>
    <lineage>
        <taxon>Bacteria</taxon>
        <taxon>Pseudomonadati</taxon>
        <taxon>Pseudomonadota</taxon>
        <taxon>Alphaproteobacteria</taxon>
        <taxon>Rhodobacterales</taxon>
        <taxon>Roseobacteraceae</taxon>
        <taxon>Roseivivax</taxon>
    </lineage>
</organism>
<evidence type="ECO:0000259" key="17">
    <source>
        <dbReference type="PROSITE" id="PS50109"/>
    </source>
</evidence>
<dbReference type="PANTHER" id="PTHR43047">
    <property type="entry name" value="TWO-COMPONENT HISTIDINE PROTEIN KINASE"/>
    <property type="match status" value="1"/>
</dbReference>
<dbReference type="PROSITE" id="PS50109">
    <property type="entry name" value="HIS_KIN"/>
    <property type="match status" value="1"/>
</dbReference>
<keyword evidence="7" id="KW-0808">Transferase</keyword>
<evidence type="ECO:0000256" key="5">
    <source>
        <dbReference type="ARBA" id="ARBA00022519"/>
    </source>
</evidence>
<dbReference type="Gene3D" id="1.10.287.130">
    <property type="match status" value="1"/>
</dbReference>
<keyword evidence="5" id="KW-0997">Cell inner membrane</keyword>
<dbReference type="InterPro" id="IPR000014">
    <property type="entry name" value="PAS"/>
</dbReference>
<feature type="domain" description="Histidine kinase" evidence="17">
    <location>
        <begin position="356"/>
        <end position="574"/>
    </location>
</feature>
<evidence type="ECO:0000256" key="10">
    <source>
        <dbReference type="ARBA" id="ARBA00022840"/>
    </source>
</evidence>
<dbReference type="InterPro" id="IPR003594">
    <property type="entry name" value="HATPase_dom"/>
</dbReference>
<proteinExistence type="predicted"/>
<keyword evidence="21" id="KW-1185">Reference proteome</keyword>
<evidence type="ECO:0000256" key="6">
    <source>
        <dbReference type="ARBA" id="ARBA00022553"/>
    </source>
</evidence>
<dbReference type="Gene3D" id="3.40.50.2300">
    <property type="match status" value="1"/>
</dbReference>
<evidence type="ECO:0000256" key="7">
    <source>
        <dbReference type="ARBA" id="ARBA00022679"/>
    </source>
</evidence>
<feature type="domain" description="HPt" evidence="19">
    <location>
        <begin position="753"/>
        <end position="846"/>
    </location>
</feature>
<keyword evidence="9 20" id="KW-0418">Kinase</keyword>
<dbReference type="SUPFAM" id="SSF47226">
    <property type="entry name" value="Histidine-containing phosphotransfer domain, HPT domain"/>
    <property type="match status" value="1"/>
</dbReference>
<dbReference type="InterPro" id="IPR036890">
    <property type="entry name" value="HATPase_C_sf"/>
</dbReference>
<dbReference type="InterPro" id="IPR036097">
    <property type="entry name" value="HisK_dim/P_sf"/>
</dbReference>
<dbReference type="PATRIC" id="fig|1317118.6.peg.860"/>
<dbReference type="AlphaFoldDB" id="W4HMW6"/>
<dbReference type="CDD" id="cd00082">
    <property type="entry name" value="HisKA"/>
    <property type="match status" value="1"/>
</dbReference>
<dbReference type="InterPro" id="IPR004358">
    <property type="entry name" value="Sig_transdc_His_kin-like_C"/>
</dbReference>
<dbReference type="PROSITE" id="PS50110">
    <property type="entry name" value="RESPONSE_REGULATORY"/>
    <property type="match status" value="1"/>
</dbReference>
<comment type="caution">
    <text evidence="20">The sequence shown here is derived from an EMBL/GenBank/DDBJ whole genome shotgun (WGS) entry which is preliminary data.</text>
</comment>
<dbReference type="SUPFAM" id="SSF55785">
    <property type="entry name" value="PYP-like sensor domain (PAS domain)"/>
    <property type="match status" value="1"/>
</dbReference>
<dbReference type="EC" id="2.7.13.3" evidence="3"/>
<keyword evidence="11 16" id="KW-1133">Transmembrane helix</keyword>
<dbReference type="Pfam" id="PF00072">
    <property type="entry name" value="Response_reg"/>
    <property type="match status" value="1"/>
</dbReference>
<name>W4HMW6_9RHOB</name>
<dbReference type="Proteomes" id="UP000019063">
    <property type="component" value="Unassembled WGS sequence"/>
</dbReference>
<dbReference type="Gene3D" id="3.30.565.10">
    <property type="entry name" value="Histidine kinase-like ATPase, C-terminal domain"/>
    <property type="match status" value="1"/>
</dbReference>
<keyword evidence="10" id="KW-0067">ATP-binding</keyword>
<evidence type="ECO:0000256" key="1">
    <source>
        <dbReference type="ARBA" id="ARBA00000085"/>
    </source>
</evidence>
<dbReference type="InterPro" id="IPR036641">
    <property type="entry name" value="HPT_dom_sf"/>
</dbReference>
<dbReference type="Pfam" id="PF00512">
    <property type="entry name" value="HisKA"/>
    <property type="match status" value="1"/>
</dbReference>
<dbReference type="InterPro" id="IPR008207">
    <property type="entry name" value="Sig_transdc_His_kin_Hpt_dom"/>
</dbReference>
<dbReference type="NCBIfam" id="TIGR00229">
    <property type="entry name" value="sensory_box"/>
    <property type="match status" value="1"/>
</dbReference>
<evidence type="ECO:0000256" key="3">
    <source>
        <dbReference type="ARBA" id="ARBA00012438"/>
    </source>
</evidence>
<dbReference type="CDD" id="cd16922">
    <property type="entry name" value="HATPase_EvgS-ArcB-TorS-like"/>
    <property type="match status" value="1"/>
</dbReference>
<evidence type="ECO:0000256" key="9">
    <source>
        <dbReference type="ARBA" id="ARBA00022777"/>
    </source>
</evidence>
<feature type="transmembrane region" description="Helical" evidence="16">
    <location>
        <begin position="173"/>
        <end position="197"/>
    </location>
</feature>
<evidence type="ECO:0000256" key="2">
    <source>
        <dbReference type="ARBA" id="ARBA00004429"/>
    </source>
</evidence>
<dbReference type="InterPro" id="IPR003661">
    <property type="entry name" value="HisK_dim/P_dom"/>
</dbReference>
<dbReference type="PRINTS" id="PR00344">
    <property type="entry name" value="BCTRLSENSOR"/>
</dbReference>
<evidence type="ECO:0000313" key="20">
    <source>
        <dbReference type="EMBL" id="ETW14054.1"/>
    </source>
</evidence>
<evidence type="ECO:0000256" key="14">
    <source>
        <dbReference type="PROSITE-ProRule" id="PRU00110"/>
    </source>
</evidence>
<dbReference type="InterPro" id="IPR035965">
    <property type="entry name" value="PAS-like_dom_sf"/>
</dbReference>
<evidence type="ECO:0000256" key="12">
    <source>
        <dbReference type="ARBA" id="ARBA00023012"/>
    </source>
</evidence>
<dbReference type="FunFam" id="3.30.565.10:FF:000010">
    <property type="entry name" value="Sensor histidine kinase RcsC"/>
    <property type="match status" value="1"/>
</dbReference>
<dbReference type="EMBL" id="AQQW01000002">
    <property type="protein sequence ID" value="ETW14054.1"/>
    <property type="molecule type" value="Genomic_DNA"/>
</dbReference>
<reference evidence="20 21" key="1">
    <citation type="journal article" date="2014" name="Antonie Van Leeuwenhoek">
        <title>Roseivivax atlanticus sp. nov., isolated from surface seawater of the Atlantic Ocean.</title>
        <authorList>
            <person name="Li G."/>
            <person name="Lai Q."/>
            <person name="Liu X."/>
            <person name="Sun F."/>
            <person name="Shao Z."/>
        </authorList>
    </citation>
    <scope>NUCLEOTIDE SEQUENCE [LARGE SCALE GENOMIC DNA]</scope>
    <source>
        <strain evidence="20 21">22II-s10s</strain>
    </source>
</reference>
<evidence type="ECO:0000256" key="4">
    <source>
        <dbReference type="ARBA" id="ARBA00022475"/>
    </source>
</evidence>
<accession>W4HMW6</accession>
<dbReference type="SUPFAM" id="SSF55874">
    <property type="entry name" value="ATPase domain of HSP90 chaperone/DNA topoisomerase II/histidine kinase"/>
    <property type="match status" value="1"/>
</dbReference>
<dbReference type="Gene3D" id="3.30.450.20">
    <property type="entry name" value="PAS domain"/>
    <property type="match status" value="1"/>
</dbReference>
<evidence type="ECO:0000313" key="21">
    <source>
        <dbReference type="Proteomes" id="UP000019063"/>
    </source>
</evidence>
<dbReference type="InterPro" id="IPR005467">
    <property type="entry name" value="His_kinase_dom"/>
</dbReference>
<keyword evidence="6 15" id="KW-0597">Phosphoprotein</keyword>
<feature type="domain" description="Response regulatory" evidence="18">
    <location>
        <begin position="598"/>
        <end position="715"/>
    </location>
</feature>
<dbReference type="SMART" id="SM00448">
    <property type="entry name" value="REC"/>
    <property type="match status" value="1"/>
</dbReference>
<evidence type="ECO:0000256" key="11">
    <source>
        <dbReference type="ARBA" id="ARBA00022989"/>
    </source>
</evidence>
<keyword evidence="13 16" id="KW-0472">Membrane</keyword>
<keyword evidence="4" id="KW-1003">Cell membrane</keyword>
<dbReference type="SUPFAM" id="SSF47384">
    <property type="entry name" value="Homodimeric domain of signal transducing histidine kinase"/>
    <property type="match status" value="1"/>
</dbReference>